<dbReference type="NCBIfam" id="TIGR00638">
    <property type="entry name" value="Mop"/>
    <property type="match status" value="1"/>
</dbReference>
<keyword evidence="5" id="KW-1185">Reference proteome</keyword>
<feature type="domain" description="Mop" evidence="3">
    <location>
        <begin position="26"/>
        <end position="92"/>
    </location>
</feature>
<evidence type="ECO:0000256" key="1">
    <source>
        <dbReference type="ARBA" id="ARBA00022505"/>
    </source>
</evidence>
<comment type="caution">
    <text evidence="4">The sequence shown here is derived from an EMBL/GenBank/DDBJ whole genome shotgun (WGS) entry which is preliminary data.</text>
</comment>
<dbReference type="Pfam" id="PF03459">
    <property type="entry name" value="TOBE"/>
    <property type="match status" value="1"/>
</dbReference>
<dbReference type="STRING" id="638302.HMPREF0908_1729"/>
<dbReference type="Proteomes" id="UP000005309">
    <property type="component" value="Unassembled WGS sequence"/>
</dbReference>
<proteinExistence type="predicted"/>
<accession>C4V5D5</accession>
<dbReference type="GO" id="GO:0015689">
    <property type="term" value="P:molybdate ion transport"/>
    <property type="evidence" value="ECO:0007669"/>
    <property type="project" value="InterPro"/>
</dbReference>
<evidence type="ECO:0000256" key="2">
    <source>
        <dbReference type="PROSITE-ProRule" id="PRU01213"/>
    </source>
</evidence>
<dbReference type="EMBL" id="ACLA01000023">
    <property type="protein sequence ID" value="EEQ48014.1"/>
    <property type="molecule type" value="Genomic_DNA"/>
</dbReference>
<sequence length="97" mass="10324">MIKIINNTVFLCYNAGTIKKGGNYMKLSARNQLKGKVVSIEKGAVNGIVHIELKGGDVVASTISMDAIKELGLEVGKEAYAVIKATSVMVGVDHHHS</sequence>
<evidence type="ECO:0000313" key="4">
    <source>
        <dbReference type="EMBL" id="EEQ48014.1"/>
    </source>
</evidence>
<dbReference type="InterPro" id="IPR008995">
    <property type="entry name" value="Mo/tungstate-bd_C_term_dom"/>
</dbReference>
<organism evidence="4 5">
    <name type="scientific">Selenomonas flueggei ATCC 43531</name>
    <dbReference type="NCBI Taxonomy" id="638302"/>
    <lineage>
        <taxon>Bacteria</taxon>
        <taxon>Bacillati</taxon>
        <taxon>Bacillota</taxon>
        <taxon>Negativicutes</taxon>
        <taxon>Selenomonadales</taxon>
        <taxon>Selenomonadaceae</taxon>
        <taxon>Selenomonas</taxon>
    </lineage>
</organism>
<evidence type="ECO:0000259" key="3">
    <source>
        <dbReference type="PROSITE" id="PS51866"/>
    </source>
</evidence>
<dbReference type="PROSITE" id="PS51866">
    <property type="entry name" value="MOP"/>
    <property type="match status" value="1"/>
</dbReference>
<dbReference type="SUPFAM" id="SSF50331">
    <property type="entry name" value="MOP-like"/>
    <property type="match status" value="1"/>
</dbReference>
<keyword evidence="1 2" id="KW-0500">Molybdenum</keyword>
<protein>
    <submittedName>
        <fullName evidence="4">TOBE domain protein</fullName>
    </submittedName>
</protein>
<name>C4V5D5_9FIRM</name>
<evidence type="ECO:0000313" key="5">
    <source>
        <dbReference type="Proteomes" id="UP000005309"/>
    </source>
</evidence>
<dbReference type="HOGENOM" id="CLU_118993_1_1_9"/>
<gene>
    <name evidence="4" type="primary">mopI</name>
    <name evidence="4" type="ORF">HMPREF0908_1729</name>
</gene>
<dbReference type="AlphaFoldDB" id="C4V5D5"/>
<reference evidence="4 5" key="1">
    <citation type="submission" date="2009-04" db="EMBL/GenBank/DDBJ databases">
        <authorList>
            <person name="Qin X."/>
            <person name="Bachman B."/>
            <person name="Battles P."/>
            <person name="Bell A."/>
            <person name="Bess C."/>
            <person name="Bickham C."/>
            <person name="Chaboub L."/>
            <person name="Chen D."/>
            <person name="Coyle M."/>
            <person name="Deiros D.R."/>
            <person name="Dinh H."/>
            <person name="Forbes L."/>
            <person name="Fowler G."/>
            <person name="Francisco L."/>
            <person name="Fu Q."/>
            <person name="Gubbala S."/>
            <person name="Hale W."/>
            <person name="Han Y."/>
            <person name="Hemphill L."/>
            <person name="Highlander S.K."/>
            <person name="Hirani K."/>
            <person name="Hogues M."/>
            <person name="Jackson L."/>
            <person name="Jakkamsetti A."/>
            <person name="Javaid M."/>
            <person name="Jiang H."/>
            <person name="Korchina V."/>
            <person name="Kovar C."/>
            <person name="Lara F."/>
            <person name="Lee S."/>
            <person name="Mata R."/>
            <person name="Mathew T."/>
            <person name="Moen C."/>
            <person name="Morales K."/>
            <person name="Munidasa M."/>
            <person name="Nazareth L."/>
            <person name="Ngo R."/>
            <person name="Nguyen L."/>
            <person name="Okwuonu G."/>
            <person name="Ongeri F."/>
            <person name="Patil S."/>
            <person name="Petrosino J."/>
            <person name="Pham C."/>
            <person name="Pham P."/>
            <person name="Pu L.-L."/>
            <person name="Puazo M."/>
            <person name="Raj R."/>
            <person name="Reid J."/>
            <person name="Rouhana J."/>
            <person name="Saada N."/>
            <person name="Shang Y."/>
            <person name="Simmons D."/>
            <person name="Thornton R."/>
            <person name="Warren J."/>
            <person name="Weissenberger G."/>
            <person name="Zhang J."/>
            <person name="Zhang L."/>
            <person name="Zhou C."/>
            <person name="Zhu D."/>
            <person name="Muzny D."/>
            <person name="Worley K."/>
            <person name="Gibbs R."/>
        </authorList>
    </citation>
    <scope>NUCLEOTIDE SEQUENCE [LARGE SCALE GENOMIC DNA]</scope>
    <source>
        <strain evidence="4 5">ATCC 43531</strain>
    </source>
</reference>
<dbReference type="eggNOG" id="COG3585">
    <property type="taxonomic scope" value="Bacteria"/>
</dbReference>
<dbReference type="Gene3D" id="2.40.50.100">
    <property type="match status" value="1"/>
</dbReference>
<dbReference type="InterPro" id="IPR004606">
    <property type="entry name" value="Mop_domain"/>
</dbReference>
<dbReference type="InterPro" id="IPR005116">
    <property type="entry name" value="Transp-assoc_OB_typ1"/>
</dbReference>